<evidence type="ECO:0000313" key="2">
    <source>
        <dbReference type="EMBL" id="GAA4753712.1"/>
    </source>
</evidence>
<evidence type="ECO:0008006" key="4">
    <source>
        <dbReference type="Google" id="ProtNLM"/>
    </source>
</evidence>
<name>A0ABP8ZDE7_9ACTN</name>
<gene>
    <name evidence="2" type="ORF">GCM10023350_43760</name>
</gene>
<dbReference type="Pfam" id="PF14023">
    <property type="entry name" value="Bestrophin-like"/>
    <property type="match status" value="1"/>
</dbReference>
<evidence type="ECO:0000256" key="1">
    <source>
        <dbReference type="SAM" id="Phobius"/>
    </source>
</evidence>
<dbReference type="InterPro" id="IPR025333">
    <property type="entry name" value="DUF4239"/>
</dbReference>
<keyword evidence="1" id="KW-1133">Transmembrane helix</keyword>
<protein>
    <recommendedName>
        <fullName evidence="4">DUF4239 domain-containing protein</fullName>
    </recommendedName>
</protein>
<feature type="transmembrane region" description="Helical" evidence="1">
    <location>
        <begin position="209"/>
        <end position="229"/>
    </location>
</feature>
<keyword evidence="3" id="KW-1185">Reference proteome</keyword>
<feature type="transmembrane region" description="Helical" evidence="1">
    <location>
        <begin position="43"/>
        <end position="63"/>
    </location>
</feature>
<organism evidence="2 3">
    <name type="scientific">Nocardioides endophyticus</name>
    <dbReference type="NCBI Taxonomy" id="1353775"/>
    <lineage>
        <taxon>Bacteria</taxon>
        <taxon>Bacillati</taxon>
        <taxon>Actinomycetota</taxon>
        <taxon>Actinomycetes</taxon>
        <taxon>Propionibacteriales</taxon>
        <taxon>Nocardioidaceae</taxon>
        <taxon>Nocardioides</taxon>
    </lineage>
</organism>
<comment type="caution">
    <text evidence="2">The sequence shown here is derived from an EMBL/GenBank/DDBJ whole genome shotgun (WGS) entry which is preliminary data.</text>
</comment>
<reference evidence="3" key="1">
    <citation type="journal article" date="2019" name="Int. J. Syst. Evol. Microbiol.">
        <title>The Global Catalogue of Microorganisms (GCM) 10K type strain sequencing project: providing services to taxonomists for standard genome sequencing and annotation.</title>
        <authorList>
            <consortium name="The Broad Institute Genomics Platform"/>
            <consortium name="The Broad Institute Genome Sequencing Center for Infectious Disease"/>
            <person name="Wu L."/>
            <person name="Ma J."/>
        </authorList>
    </citation>
    <scope>NUCLEOTIDE SEQUENCE [LARGE SCALE GENOMIC DNA]</scope>
    <source>
        <strain evidence="3">JCM 18532</strain>
    </source>
</reference>
<feature type="transmembrane region" description="Helical" evidence="1">
    <location>
        <begin position="175"/>
        <end position="197"/>
    </location>
</feature>
<dbReference type="Proteomes" id="UP001499882">
    <property type="component" value="Unassembled WGS sequence"/>
</dbReference>
<accession>A0ABP8ZDE7</accession>
<sequence>MNLLVALVIAVAATSVTVTAMLVVRRRAPEGSYFTDGDRASGVFGVLATGFSVLLGFIIFLAFQSYDESRSGAESEATIVAQQVQTAQFLPADASVELTGELACYARSVAGVEWDALDEGTLGNRINPWGAAMFKTIAQVDPRTDTEQSAYDRWMDQTSDREQARIDRVHGAEGIIPAPLWIVLFVICGVIFGYLLFFADPGEGRVTQGMLMGSVTVVITLLMLLLAFFDHPHGGGVGRLQPTAMERTIGLIDAQIEVAGIDVTPPCDDRGTAS</sequence>
<proteinExistence type="predicted"/>
<evidence type="ECO:0000313" key="3">
    <source>
        <dbReference type="Proteomes" id="UP001499882"/>
    </source>
</evidence>
<dbReference type="RefSeq" id="WP_345529186.1">
    <property type="nucleotide sequence ID" value="NZ_BAABKN010000028.1"/>
</dbReference>
<keyword evidence="1" id="KW-0812">Transmembrane</keyword>
<keyword evidence="1" id="KW-0472">Membrane</keyword>
<dbReference type="EMBL" id="BAABKN010000028">
    <property type="protein sequence ID" value="GAA4753712.1"/>
    <property type="molecule type" value="Genomic_DNA"/>
</dbReference>